<dbReference type="GO" id="GO:0005829">
    <property type="term" value="C:cytosol"/>
    <property type="evidence" value="ECO:0007669"/>
    <property type="project" value="TreeGrafter"/>
</dbReference>
<dbReference type="EMBL" id="JTJC03000001">
    <property type="protein sequence ID" value="NHC33358.1"/>
    <property type="molecule type" value="Genomic_DNA"/>
</dbReference>
<dbReference type="SUPFAM" id="SSF52317">
    <property type="entry name" value="Class I glutamine amidotransferase-like"/>
    <property type="match status" value="1"/>
</dbReference>
<sequence>MQFQPPLIGITTSGQMLTGNFSLSKFYVEAVRSAGGVPILIPAGEPNLAAVFAQLDGLVFSGGGDIDPDMYNGVSHPTIYNIDPERDRSEISLAQLALATEIPILGICRGLEILVVATGGSLIPHLPDKFGEIIAHRADQALSTEHTVKIAPDTHLSQIVGTLEVPVVSWHHQAVGTIPSEWRIAAKAPDGVIEALEHENHPWAIALQWHPEMSIQDTAQHRIFHAFVTAARTRMGMWRTA</sequence>
<dbReference type="Proteomes" id="UP000031532">
    <property type="component" value="Unassembled WGS sequence"/>
</dbReference>
<dbReference type="PANTHER" id="PTHR43235">
    <property type="entry name" value="GLUTAMINE AMIDOTRANSFERASE PB2B2.05-RELATED"/>
    <property type="match status" value="1"/>
</dbReference>
<keyword evidence="1" id="KW-0378">Hydrolase</keyword>
<dbReference type="CDD" id="cd01745">
    <property type="entry name" value="GATase1_2"/>
    <property type="match status" value="1"/>
</dbReference>
<gene>
    <name evidence="1" type="ORF">QH73_0001530</name>
</gene>
<organism evidence="1 2">
    <name type="scientific">Scytonema millei VB511283</name>
    <dbReference type="NCBI Taxonomy" id="1245923"/>
    <lineage>
        <taxon>Bacteria</taxon>
        <taxon>Bacillati</taxon>
        <taxon>Cyanobacteriota</taxon>
        <taxon>Cyanophyceae</taxon>
        <taxon>Nostocales</taxon>
        <taxon>Scytonemataceae</taxon>
        <taxon>Scytonema</taxon>
    </lineage>
</organism>
<dbReference type="GO" id="GO:0006598">
    <property type="term" value="P:polyamine catabolic process"/>
    <property type="evidence" value="ECO:0007669"/>
    <property type="project" value="TreeGrafter"/>
</dbReference>
<evidence type="ECO:0000313" key="1">
    <source>
        <dbReference type="EMBL" id="NHC33358.1"/>
    </source>
</evidence>
<comment type="caution">
    <text evidence="1">The sequence shown here is derived from an EMBL/GenBank/DDBJ whole genome shotgun (WGS) entry which is preliminary data.</text>
</comment>
<dbReference type="AlphaFoldDB" id="A0A9X5I1L0"/>
<dbReference type="OrthoDB" id="9813383at2"/>
<dbReference type="PROSITE" id="PS51273">
    <property type="entry name" value="GATASE_TYPE_1"/>
    <property type="match status" value="1"/>
</dbReference>
<accession>A0A9X5I1L0</accession>
<protein>
    <submittedName>
        <fullName evidence="1">Gamma-glutamyl-gamma-aminobutyrate hydrolase family protein</fullName>
    </submittedName>
</protein>
<keyword evidence="2" id="KW-1185">Reference proteome</keyword>
<dbReference type="Pfam" id="PF07722">
    <property type="entry name" value="Peptidase_C26"/>
    <property type="match status" value="1"/>
</dbReference>
<dbReference type="Gene3D" id="3.40.50.880">
    <property type="match status" value="1"/>
</dbReference>
<evidence type="ECO:0000313" key="2">
    <source>
        <dbReference type="Proteomes" id="UP000031532"/>
    </source>
</evidence>
<dbReference type="InterPro" id="IPR029062">
    <property type="entry name" value="Class_I_gatase-like"/>
</dbReference>
<dbReference type="InterPro" id="IPR044668">
    <property type="entry name" value="PuuD-like"/>
</dbReference>
<dbReference type="PANTHER" id="PTHR43235:SF1">
    <property type="entry name" value="GLUTAMINE AMIDOTRANSFERASE PB2B2.05-RELATED"/>
    <property type="match status" value="1"/>
</dbReference>
<proteinExistence type="predicted"/>
<reference evidence="1 2" key="1">
    <citation type="journal article" date="2015" name="Genome Announc.">
        <title>Draft Genome Sequence of the Terrestrial Cyanobacterium Scytonema millei VB511283, Isolated from Eastern India.</title>
        <authorList>
            <person name="Sen D."/>
            <person name="Chandrababunaidu M.M."/>
            <person name="Singh D."/>
            <person name="Sanghi N."/>
            <person name="Ghorai A."/>
            <person name="Mishra G.P."/>
            <person name="Madduluri M."/>
            <person name="Adhikary S.P."/>
            <person name="Tripathy S."/>
        </authorList>
    </citation>
    <scope>NUCLEOTIDE SEQUENCE [LARGE SCALE GENOMIC DNA]</scope>
    <source>
        <strain evidence="1 2">VB511283</strain>
    </source>
</reference>
<dbReference type="InterPro" id="IPR011697">
    <property type="entry name" value="Peptidase_C26"/>
</dbReference>
<dbReference type="RefSeq" id="WP_039714961.1">
    <property type="nucleotide sequence ID" value="NZ_JTJC03000001.1"/>
</dbReference>
<dbReference type="GO" id="GO:0033969">
    <property type="term" value="F:gamma-glutamyl-gamma-aminobutyrate hydrolase activity"/>
    <property type="evidence" value="ECO:0007669"/>
    <property type="project" value="TreeGrafter"/>
</dbReference>
<name>A0A9X5I1L0_9CYAN</name>